<accession>A0A0P6S3F1</accession>
<dbReference type="RefSeq" id="WP_054278459.1">
    <property type="nucleotide sequence ID" value="NZ_LHQM01000010.1"/>
</dbReference>
<proteinExistence type="predicted"/>
<protein>
    <submittedName>
        <fullName evidence="2">Uncharacterized protein</fullName>
    </submittedName>
</protein>
<dbReference type="PATRIC" id="fig|119224.3.peg.125"/>
<organism evidence="2 3">
    <name type="scientific">Streptococcus phocae</name>
    <dbReference type="NCBI Taxonomy" id="119224"/>
    <lineage>
        <taxon>Bacteria</taxon>
        <taxon>Bacillati</taxon>
        <taxon>Bacillota</taxon>
        <taxon>Bacilli</taxon>
        <taxon>Lactobacillales</taxon>
        <taxon>Streptococcaceae</taxon>
        <taxon>Streptococcus</taxon>
    </lineage>
</organism>
<keyword evidence="1" id="KW-0472">Membrane</keyword>
<dbReference type="EMBL" id="LHQM01000010">
    <property type="protein sequence ID" value="KPJ22640.1"/>
    <property type="molecule type" value="Genomic_DNA"/>
</dbReference>
<evidence type="ECO:0000256" key="1">
    <source>
        <dbReference type="SAM" id="Phobius"/>
    </source>
</evidence>
<dbReference type="AlphaFoldDB" id="A0A0P6S3F1"/>
<dbReference type="STRING" id="119224.AKK44_03025"/>
<evidence type="ECO:0000313" key="2">
    <source>
        <dbReference type="EMBL" id="KPJ22640.1"/>
    </source>
</evidence>
<feature type="transmembrane region" description="Helical" evidence="1">
    <location>
        <begin position="76"/>
        <end position="95"/>
    </location>
</feature>
<reference evidence="2 3" key="1">
    <citation type="submission" date="2015-08" db="EMBL/GenBank/DDBJ databases">
        <title>Genome sequence of Streptococcus phocae subsp. phocae ATCC 51973T isolated from liver specimen obtained from seal.</title>
        <authorList>
            <person name="Avendano-Herrera R."/>
        </authorList>
    </citation>
    <scope>NUCLEOTIDE SEQUENCE [LARGE SCALE GENOMIC DNA]</scope>
    <source>
        <strain evidence="2 3">ATCC 51973</strain>
    </source>
</reference>
<gene>
    <name evidence="2" type="ORF">AKK44_03025</name>
</gene>
<keyword evidence="1" id="KW-0812">Transmembrane</keyword>
<name>A0A0P6S3F1_9STRE</name>
<sequence>MTILVKNQSSLFTFSDGATIYLNRQRTTSIAYHQVSEIELPNDEKVKLSCNAIAYPYIWVEKNDSILILHNRWHSIYAVTSFFVIIILLLGDTLTSPFSSYISWIACVLNFPNFFIPRYRFKKL</sequence>
<feature type="transmembrane region" description="Helical" evidence="1">
    <location>
        <begin position="101"/>
        <end position="119"/>
    </location>
</feature>
<dbReference type="Proteomes" id="UP000049578">
    <property type="component" value="Unassembled WGS sequence"/>
</dbReference>
<keyword evidence="1" id="KW-1133">Transmembrane helix</keyword>
<keyword evidence="3" id="KW-1185">Reference proteome</keyword>
<comment type="caution">
    <text evidence="2">The sequence shown here is derived from an EMBL/GenBank/DDBJ whole genome shotgun (WGS) entry which is preliminary data.</text>
</comment>
<evidence type="ECO:0000313" key="3">
    <source>
        <dbReference type="Proteomes" id="UP000049578"/>
    </source>
</evidence>